<sequence length="488" mass="55674">MAKTHKNRTKQLNINSSLKGGKVLGSGGFGCIFRPALKCKGKVASKSNGSHITKLMKRKYALKEKMEVMKFHKLLKNIPNYSDYFLLDGFSVCEPSPLSAADLENFDEKCNALKKLGLNAENVNQRESLQELLALNMPYGGIDVSKFIDEHWHSATKMTELNDSLIQLLESGIVPMNEAGVYHCDLKSSNILAREETSVLRTRLIDWGLSTSYQSGQSIPKVLTNRPFQYNVPFSNILFTSLFTKMYKTFLAKHPNPDYYTLRTFVINYVLEWVEERGPGHLKTMNSIFKNLFEHDLRHMEDSFRGELIEYDFTFYFIFEYITKILVTFTKDGVFDSDAYLSQVFLKNIDIWGFVVSYVPIVEDVIGAHTKLTSTQLTVIEKIKDLMLLLIDASDKPINIPVLVEKLNDLNSVFSHFKRGKKPVSSSSSTSLPNKELLDELNSTEKKTLSAGSLSSGTRKKLKKRRFHKMMVKTLKNIKNLHSKRAWL</sequence>
<name>A0A6C0HCH2_9ZZZZ</name>
<dbReference type="PROSITE" id="PS50011">
    <property type="entry name" value="PROTEIN_KINASE_DOM"/>
    <property type="match status" value="1"/>
</dbReference>
<feature type="domain" description="Protein kinase" evidence="1">
    <location>
        <begin position="18"/>
        <end position="414"/>
    </location>
</feature>
<dbReference type="GO" id="GO:0005524">
    <property type="term" value="F:ATP binding"/>
    <property type="evidence" value="ECO:0007669"/>
    <property type="project" value="InterPro"/>
</dbReference>
<organism evidence="2">
    <name type="scientific">viral metagenome</name>
    <dbReference type="NCBI Taxonomy" id="1070528"/>
    <lineage>
        <taxon>unclassified sequences</taxon>
        <taxon>metagenomes</taxon>
        <taxon>organismal metagenomes</taxon>
    </lineage>
</organism>
<reference evidence="2" key="1">
    <citation type="journal article" date="2020" name="Nature">
        <title>Giant virus diversity and host interactions through global metagenomics.</title>
        <authorList>
            <person name="Schulz F."/>
            <person name="Roux S."/>
            <person name="Paez-Espino D."/>
            <person name="Jungbluth S."/>
            <person name="Walsh D.A."/>
            <person name="Denef V.J."/>
            <person name="McMahon K.D."/>
            <person name="Konstantinidis K.T."/>
            <person name="Eloe-Fadrosh E.A."/>
            <person name="Kyrpides N.C."/>
            <person name="Woyke T."/>
        </authorList>
    </citation>
    <scope>NUCLEOTIDE SEQUENCE</scope>
    <source>
        <strain evidence="2">GVMAG-M-3300023179-91</strain>
    </source>
</reference>
<accession>A0A6C0HCH2</accession>
<protein>
    <recommendedName>
        <fullName evidence="1">Protein kinase domain-containing protein</fullName>
    </recommendedName>
</protein>
<dbReference type="InterPro" id="IPR011009">
    <property type="entry name" value="Kinase-like_dom_sf"/>
</dbReference>
<dbReference type="GO" id="GO:0004672">
    <property type="term" value="F:protein kinase activity"/>
    <property type="evidence" value="ECO:0007669"/>
    <property type="project" value="InterPro"/>
</dbReference>
<evidence type="ECO:0000259" key="1">
    <source>
        <dbReference type="PROSITE" id="PS50011"/>
    </source>
</evidence>
<evidence type="ECO:0000313" key="2">
    <source>
        <dbReference type="EMBL" id="QHT78067.1"/>
    </source>
</evidence>
<proteinExistence type="predicted"/>
<dbReference type="InterPro" id="IPR000719">
    <property type="entry name" value="Prot_kinase_dom"/>
</dbReference>
<dbReference type="AlphaFoldDB" id="A0A6C0HCH2"/>
<dbReference type="SUPFAM" id="SSF56112">
    <property type="entry name" value="Protein kinase-like (PK-like)"/>
    <property type="match status" value="1"/>
</dbReference>
<dbReference type="Gene3D" id="1.10.510.10">
    <property type="entry name" value="Transferase(Phosphotransferase) domain 1"/>
    <property type="match status" value="1"/>
</dbReference>
<dbReference type="EMBL" id="MN739929">
    <property type="protein sequence ID" value="QHT78067.1"/>
    <property type="molecule type" value="Genomic_DNA"/>
</dbReference>